<gene>
    <name evidence="12 16" type="primary">lexA</name>
    <name evidence="17" type="ORF">KsCSTR_19610</name>
    <name evidence="18" type="ORF">KSMBR1_0666</name>
    <name evidence="16" type="ORF">kuste3477</name>
</gene>
<dbReference type="HAMAP" id="MF_00015">
    <property type="entry name" value="LexA"/>
    <property type="match status" value="1"/>
</dbReference>
<keyword evidence="3 12" id="KW-0235">DNA replication</keyword>
<dbReference type="GO" id="GO:0003677">
    <property type="term" value="F:DNA binding"/>
    <property type="evidence" value="ECO:0007669"/>
    <property type="project" value="UniProtKB-UniRule"/>
</dbReference>
<accession>Q1Q2K1</accession>
<dbReference type="AlphaFoldDB" id="Q1Q2K1"/>
<dbReference type="EC" id="3.4.21.88" evidence="12"/>
<keyword evidence="5 12" id="KW-0378">Hydrolase</keyword>
<feature type="active site" description="For autocatalytic cleavage activity" evidence="12">
    <location>
        <position position="133"/>
    </location>
</feature>
<comment type="subunit">
    <text evidence="12">Homodimer.</text>
</comment>
<protein>
    <recommendedName>
        <fullName evidence="12">LexA repressor</fullName>
        <ecNumber evidence="12">3.4.21.88</ecNumber>
    </recommendedName>
</protein>
<dbReference type="SUPFAM" id="SSF46785">
    <property type="entry name" value="Winged helix' DNA-binding domain"/>
    <property type="match status" value="1"/>
</dbReference>
<evidence type="ECO:0000259" key="15">
    <source>
        <dbReference type="Pfam" id="PF01726"/>
    </source>
</evidence>
<sequence length="216" mass="23987">MSTNEEKLTDTILTKKQADFLAFLKASLQEKGYPPTVREIMRGMDLSSTNIVKKYLDILARKGHIKKQYNSPRAIEIIEAPAGHAETNLIPIVGSVKAGAPHPAIEDIMGYLAVDKTICRTGDAFFLRVEGDSMINAHIQEGDLVLVRPQPVANNREIVVALINGEATVKRFYKKGNTLELHPEHPMMKPIVLQGEQDEVRIIGKVTAVVRLLEKL</sequence>
<evidence type="ECO:0000256" key="8">
    <source>
        <dbReference type="ARBA" id="ARBA00023125"/>
    </source>
</evidence>
<dbReference type="OrthoDB" id="9802364at2"/>
<evidence type="ECO:0000256" key="2">
    <source>
        <dbReference type="ARBA" id="ARBA00022491"/>
    </source>
</evidence>
<dbReference type="GO" id="GO:0004252">
    <property type="term" value="F:serine-type endopeptidase activity"/>
    <property type="evidence" value="ECO:0007669"/>
    <property type="project" value="UniProtKB-UniRule"/>
</dbReference>
<feature type="domain" description="LexA repressor DNA-binding" evidence="15">
    <location>
        <begin position="12"/>
        <end position="74"/>
    </location>
</feature>
<keyword evidence="10 12" id="KW-0234">DNA repair</keyword>
<dbReference type="GO" id="GO:0006260">
    <property type="term" value="P:DNA replication"/>
    <property type="evidence" value="ECO:0007669"/>
    <property type="project" value="UniProtKB-UniRule"/>
</dbReference>
<keyword evidence="6 12" id="KW-0068">Autocatalytic cleavage</keyword>
<dbReference type="SUPFAM" id="SSF51306">
    <property type="entry name" value="LexA/Signal peptidase"/>
    <property type="match status" value="1"/>
</dbReference>
<keyword evidence="2 12" id="KW-0678">Repressor</keyword>
<dbReference type="MEROPS" id="S24.001"/>
<dbReference type="FunFam" id="2.10.109.10:FF:000001">
    <property type="entry name" value="LexA repressor"/>
    <property type="match status" value="1"/>
</dbReference>
<dbReference type="PANTHER" id="PTHR33516:SF2">
    <property type="entry name" value="LEXA REPRESSOR-RELATED"/>
    <property type="match status" value="1"/>
</dbReference>
<reference evidence="17 20" key="5">
    <citation type="submission" date="2020-02" db="EMBL/GenBank/DDBJ databases">
        <title>Newly sequenced genome of strain CSTR1 showed variability in Candidatus Kuenenia stuttgartiensis genomes.</title>
        <authorList>
            <person name="Ding C."/>
            <person name="Adrian L."/>
        </authorList>
    </citation>
    <scope>NUCLEOTIDE SEQUENCE [LARGE SCALE GENOMIC DNA]</scope>
    <source>
        <strain evidence="17 20">CSTR1</strain>
    </source>
</reference>
<dbReference type="NCBIfam" id="TIGR00498">
    <property type="entry name" value="lexA"/>
    <property type="match status" value="1"/>
</dbReference>
<evidence type="ECO:0000256" key="4">
    <source>
        <dbReference type="ARBA" id="ARBA00022763"/>
    </source>
</evidence>
<evidence type="ECO:0000256" key="9">
    <source>
        <dbReference type="ARBA" id="ARBA00023163"/>
    </source>
</evidence>
<keyword evidence="4 12" id="KW-0227">DNA damage</keyword>
<dbReference type="Pfam" id="PF01726">
    <property type="entry name" value="LexA_DNA_bind"/>
    <property type="match status" value="1"/>
</dbReference>
<dbReference type="InterPro" id="IPR036390">
    <property type="entry name" value="WH_DNA-bd_sf"/>
</dbReference>
<reference evidence="16" key="2">
    <citation type="submission" date="2006-01" db="EMBL/GenBank/DDBJ databases">
        <authorList>
            <person name="Genoscope"/>
        </authorList>
    </citation>
    <scope>NUCLEOTIDE SEQUENCE</scope>
</reference>
<keyword evidence="19" id="KW-1185">Reference proteome</keyword>
<dbReference type="InterPro" id="IPR036286">
    <property type="entry name" value="LexA/Signal_pep-like_sf"/>
</dbReference>
<name>Q1Q2K1_KUEST</name>
<dbReference type="EMBL" id="LT934425">
    <property type="protein sequence ID" value="SOH03180.1"/>
    <property type="molecule type" value="Genomic_DNA"/>
</dbReference>
<dbReference type="KEGG" id="kst:KSMBR1_0666"/>
<evidence type="ECO:0000256" key="3">
    <source>
        <dbReference type="ARBA" id="ARBA00022705"/>
    </source>
</evidence>
<feature type="domain" description="Peptidase S24/S26A/S26B/S26C" evidence="14">
    <location>
        <begin position="91"/>
        <end position="206"/>
    </location>
</feature>
<evidence type="ECO:0000313" key="18">
    <source>
        <dbReference type="EMBL" id="SOH03180.1"/>
    </source>
</evidence>
<comment type="similarity">
    <text evidence="1 12 13">Belongs to the peptidase S24 family.</text>
</comment>
<dbReference type="GO" id="GO:0006281">
    <property type="term" value="P:DNA repair"/>
    <property type="evidence" value="ECO:0007669"/>
    <property type="project" value="UniProtKB-UniRule"/>
</dbReference>
<dbReference type="EMBL" id="CP049055">
    <property type="protein sequence ID" value="QII11340.1"/>
    <property type="molecule type" value="Genomic_DNA"/>
</dbReference>
<evidence type="ECO:0000259" key="14">
    <source>
        <dbReference type="Pfam" id="PF00717"/>
    </source>
</evidence>
<dbReference type="InterPro" id="IPR050077">
    <property type="entry name" value="LexA_repressor"/>
</dbReference>
<dbReference type="GO" id="GO:0045892">
    <property type="term" value="P:negative regulation of DNA-templated transcription"/>
    <property type="evidence" value="ECO:0007669"/>
    <property type="project" value="UniProtKB-UniRule"/>
</dbReference>
<reference evidence="18" key="4">
    <citation type="submission" date="2017-10" db="EMBL/GenBank/DDBJ databases">
        <authorList>
            <person name="Banno H."/>
            <person name="Chua N.-H."/>
        </authorList>
    </citation>
    <scope>NUCLEOTIDE SEQUENCE [LARGE SCALE GENOMIC DNA]</scope>
    <source>
        <strain evidence="18">Kuenenia_mbr1_ru-nijmegen</strain>
    </source>
</reference>
<reference evidence="16" key="1">
    <citation type="journal article" date="2006" name="Nature">
        <title>Deciphering the evolution and metabolism of an anammox bacterium from a community genome.</title>
        <authorList>
            <person name="Strous M."/>
            <person name="Pelletier E."/>
            <person name="Mangenot S."/>
            <person name="Rattei T."/>
            <person name="Lehner A."/>
            <person name="Taylor M.W."/>
            <person name="Horn M."/>
            <person name="Daims H."/>
            <person name="Bartol-Mavel D."/>
            <person name="Wincker P."/>
            <person name="Barbe V."/>
            <person name="Fonknechten N."/>
            <person name="Vallenet D."/>
            <person name="Segurens B."/>
            <person name="Schenowitz-Truong C."/>
            <person name="Medigue C."/>
            <person name="Collingro A."/>
            <person name="Snel B."/>
            <person name="Dutilh B.E."/>
            <person name="OpDenCamp H.J.M."/>
            <person name="vanDerDrift C."/>
            <person name="Cirpus I."/>
            <person name="vanDePas-Schoonen K.T."/>
            <person name="Harhangi H.R."/>
            <person name="vanNiftrik L."/>
            <person name="Schmid M."/>
            <person name="Keltjens J."/>
            <person name="vanDeVossenberg J."/>
            <person name="Kartal B."/>
            <person name="Meier H."/>
            <person name="Frishman D."/>
            <person name="Huynen M.A."/>
            <person name="Mewes H."/>
            <person name="Weissenbach J."/>
            <person name="Jetten M.S.M."/>
            <person name="Wagner M."/>
            <person name="LePaslier D."/>
        </authorList>
    </citation>
    <scope>NUCLEOTIDE SEQUENCE</scope>
</reference>
<dbReference type="EMBL" id="CT573071">
    <property type="protein sequence ID" value="CAJ74240.1"/>
    <property type="molecule type" value="Genomic_DNA"/>
</dbReference>
<evidence type="ECO:0000256" key="1">
    <source>
        <dbReference type="ARBA" id="ARBA00007484"/>
    </source>
</evidence>
<evidence type="ECO:0000256" key="11">
    <source>
        <dbReference type="ARBA" id="ARBA00023236"/>
    </source>
</evidence>
<evidence type="ECO:0000256" key="10">
    <source>
        <dbReference type="ARBA" id="ARBA00023204"/>
    </source>
</evidence>
<dbReference type="InterPro" id="IPR036388">
    <property type="entry name" value="WH-like_DNA-bd_sf"/>
</dbReference>
<comment type="function">
    <text evidence="12">Represses a number of genes involved in the response to DNA damage (SOS response), including recA and lexA. In the presence of single-stranded DNA, RecA interacts with LexA causing an autocatalytic cleavage which disrupts the DNA-binding part of LexA, leading to derepression of the SOS regulon and eventually DNA repair.</text>
</comment>
<dbReference type="InterPro" id="IPR015927">
    <property type="entry name" value="Peptidase_S24_S26A/B/C"/>
</dbReference>
<evidence type="ECO:0000256" key="13">
    <source>
        <dbReference type="RuleBase" id="RU003991"/>
    </source>
</evidence>
<dbReference type="Pfam" id="PF00717">
    <property type="entry name" value="Peptidase_S24"/>
    <property type="match status" value="1"/>
</dbReference>
<dbReference type="Gene3D" id="2.10.109.10">
    <property type="entry name" value="Umud Fragment, subunit A"/>
    <property type="match status" value="1"/>
</dbReference>
<dbReference type="InterPro" id="IPR039418">
    <property type="entry name" value="LexA-like"/>
</dbReference>
<feature type="active site" description="For autocatalytic cleavage activity" evidence="12">
    <location>
        <position position="170"/>
    </location>
</feature>
<dbReference type="InterPro" id="IPR006199">
    <property type="entry name" value="LexA_DNA-bd_dom"/>
</dbReference>
<dbReference type="PANTHER" id="PTHR33516">
    <property type="entry name" value="LEXA REPRESSOR"/>
    <property type="match status" value="1"/>
</dbReference>
<dbReference type="GO" id="GO:0009432">
    <property type="term" value="P:SOS response"/>
    <property type="evidence" value="ECO:0007669"/>
    <property type="project" value="UniProtKB-UniRule"/>
</dbReference>
<evidence type="ECO:0000256" key="12">
    <source>
        <dbReference type="HAMAP-Rule" id="MF_00015"/>
    </source>
</evidence>
<evidence type="ECO:0000313" key="20">
    <source>
        <dbReference type="Proteomes" id="UP000501926"/>
    </source>
</evidence>
<comment type="catalytic activity">
    <reaction evidence="12">
        <text>Hydrolysis of Ala-|-Gly bond in repressor LexA.</text>
        <dbReference type="EC" id="3.4.21.88"/>
    </reaction>
</comment>
<dbReference type="InterPro" id="IPR006197">
    <property type="entry name" value="Peptidase_S24_LexA"/>
</dbReference>
<dbReference type="CDD" id="cd06529">
    <property type="entry name" value="S24_LexA-like"/>
    <property type="match status" value="1"/>
</dbReference>
<dbReference type="GO" id="GO:0006508">
    <property type="term" value="P:proteolysis"/>
    <property type="evidence" value="ECO:0007669"/>
    <property type="project" value="InterPro"/>
</dbReference>
<organism evidence="16">
    <name type="scientific">Kuenenia stuttgartiensis</name>
    <dbReference type="NCBI Taxonomy" id="174633"/>
    <lineage>
        <taxon>Bacteria</taxon>
        <taxon>Pseudomonadati</taxon>
        <taxon>Planctomycetota</taxon>
        <taxon>Candidatus Brocadiia</taxon>
        <taxon>Candidatus Brocadiales</taxon>
        <taxon>Candidatus Brocadiaceae</taxon>
        <taxon>Candidatus Kuenenia</taxon>
    </lineage>
</organism>
<dbReference type="PRINTS" id="PR00726">
    <property type="entry name" value="LEXASERPTASE"/>
</dbReference>
<evidence type="ECO:0000256" key="7">
    <source>
        <dbReference type="ARBA" id="ARBA00023015"/>
    </source>
</evidence>
<keyword evidence="7 12" id="KW-0805">Transcription regulation</keyword>
<dbReference type="Gene3D" id="1.10.10.10">
    <property type="entry name" value="Winged helix-like DNA-binding domain superfamily/Winged helix DNA-binding domain"/>
    <property type="match status" value="1"/>
</dbReference>
<evidence type="ECO:0000313" key="17">
    <source>
        <dbReference type="EMBL" id="QII11340.1"/>
    </source>
</evidence>
<feature type="DNA-binding region" description="H-T-H motif" evidence="12">
    <location>
        <begin position="37"/>
        <end position="57"/>
    </location>
</feature>
<keyword evidence="11 12" id="KW-0742">SOS response</keyword>
<dbReference type="Proteomes" id="UP000501926">
    <property type="component" value="Chromosome"/>
</dbReference>
<dbReference type="RefSeq" id="WP_099324055.1">
    <property type="nucleotide sequence ID" value="NZ_CP049055.1"/>
</dbReference>
<evidence type="ECO:0000313" key="16">
    <source>
        <dbReference type="EMBL" id="CAJ74240.1"/>
    </source>
</evidence>
<feature type="site" description="Cleavage; by autolysis" evidence="12">
    <location>
        <begin position="98"/>
        <end position="99"/>
    </location>
</feature>
<evidence type="ECO:0000256" key="5">
    <source>
        <dbReference type="ARBA" id="ARBA00022801"/>
    </source>
</evidence>
<proteinExistence type="inferred from homology"/>
<evidence type="ECO:0000313" key="19">
    <source>
        <dbReference type="Proteomes" id="UP000221734"/>
    </source>
</evidence>
<evidence type="ECO:0000256" key="6">
    <source>
        <dbReference type="ARBA" id="ARBA00022813"/>
    </source>
</evidence>
<dbReference type="InterPro" id="IPR006200">
    <property type="entry name" value="LexA"/>
</dbReference>
<dbReference type="Proteomes" id="UP000221734">
    <property type="component" value="Chromosome Kuenenia_stuttgartiensis_MBR1"/>
</dbReference>
<reference evidence="19" key="3">
    <citation type="submission" date="2017-10" db="EMBL/GenBank/DDBJ databases">
        <authorList>
            <person name="Frank J."/>
        </authorList>
    </citation>
    <scope>NUCLEOTIDE SEQUENCE [LARGE SCALE GENOMIC DNA]</scope>
</reference>
<keyword evidence="8 12" id="KW-0238">DNA-binding</keyword>
<keyword evidence="9 12" id="KW-0804">Transcription</keyword>